<evidence type="ECO:0000313" key="2">
    <source>
        <dbReference type="EMBL" id="MDH2003987.1"/>
    </source>
</evidence>
<comment type="caution">
    <text evidence="2">The sequence shown here is derived from an EMBL/GenBank/DDBJ whole genome shotgun (WGS) entry which is preliminary data.</text>
</comment>
<dbReference type="Proteomes" id="UP001161294">
    <property type="component" value="Unassembled WGS sequence"/>
</dbReference>
<dbReference type="AlphaFoldDB" id="A0AA43AV70"/>
<dbReference type="EMBL" id="JAOCJW010000001">
    <property type="protein sequence ID" value="MDH2003987.1"/>
    <property type="molecule type" value="Genomic_DNA"/>
</dbReference>
<gene>
    <name evidence="2" type="ORF">N5J23_00220</name>
</gene>
<organism evidence="2 3">
    <name type="scientific">Comamonas aquatica</name>
    <dbReference type="NCBI Taxonomy" id="225991"/>
    <lineage>
        <taxon>Bacteria</taxon>
        <taxon>Pseudomonadati</taxon>
        <taxon>Pseudomonadota</taxon>
        <taxon>Betaproteobacteria</taxon>
        <taxon>Burkholderiales</taxon>
        <taxon>Comamonadaceae</taxon>
        <taxon>Comamonas</taxon>
    </lineage>
</organism>
<sequence>MLGYGGFHAGRDGLVGEEHLLRQAQDALQHKLKPGMVDDSVAFGVFPLGKGQAGVAADSSVQRFQLLRKHPQQNGQRQEGAGDFDQREPFGVMTGDGHGLIAC</sequence>
<feature type="compositionally biased region" description="Gly residues" evidence="1">
    <location>
        <begin position="94"/>
        <end position="103"/>
    </location>
</feature>
<dbReference type="RefSeq" id="WP_279851253.1">
    <property type="nucleotide sequence ID" value="NZ_JAOCIA010000001.1"/>
</dbReference>
<name>A0AA43AV70_9BURK</name>
<proteinExistence type="predicted"/>
<evidence type="ECO:0000313" key="3">
    <source>
        <dbReference type="Proteomes" id="UP001161294"/>
    </source>
</evidence>
<reference evidence="2" key="1">
    <citation type="submission" date="2022-09" db="EMBL/GenBank/DDBJ databases">
        <title>Intensive care unit water sources are persistently colonized with multi-drug resistant bacteria and are the site of extensive horizontal gene transfer of antibiotic resistance genes.</title>
        <authorList>
            <person name="Diorio-Toth L."/>
        </authorList>
    </citation>
    <scope>NUCLEOTIDE SEQUENCE</scope>
    <source>
        <strain evidence="2">GD03686</strain>
    </source>
</reference>
<evidence type="ECO:0000256" key="1">
    <source>
        <dbReference type="SAM" id="MobiDB-lite"/>
    </source>
</evidence>
<accession>A0AA43AV70</accession>
<feature type="region of interest" description="Disordered" evidence="1">
    <location>
        <begin position="68"/>
        <end position="103"/>
    </location>
</feature>
<protein>
    <submittedName>
        <fullName evidence="2">Uncharacterized protein</fullName>
    </submittedName>
</protein>